<reference evidence="8" key="2">
    <citation type="submission" date="2015-01" db="EMBL/GenBank/DDBJ databases">
        <title>Evolutionary Origins and Diversification of the Mycorrhizal Mutualists.</title>
        <authorList>
            <consortium name="DOE Joint Genome Institute"/>
            <consortium name="Mycorrhizal Genomics Consortium"/>
            <person name="Kohler A."/>
            <person name="Kuo A."/>
            <person name="Nagy L.G."/>
            <person name="Floudas D."/>
            <person name="Copeland A."/>
            <person name="Barry K.W."/>
            <person name="Cichocki N."/>
            <person name="Veneault-Fourrey C."/>
            <person name="LaButti K."/>
            <person name="Lindquist E.A."/>
            <person name="Lipzen A."/>
            <person name="Lundell T."/>
            <person name="Morin E."/>
            <person name="Murat C."/>
            <person name="Riley R."/>
            <person name="Ohm R."/>
            <person name="Sun H."/>
            <person name="Tunlid A."/>
            <person name="Henrissat B."/>
            <person name="Grigoriev I.V."/>
            <person name="Hibbett D.S."/>
            <person name="Martin F."/>
        </authorList>
    </citation>
    <scope>NUCLEOTIDE SEQUENCE [LARGE SCALE GENOMIC DNA]</scope>
    <source>
        <strain evidence="8">h7</strain>
    </source>
</reference>
<dbReference type="GO" id="GO:0006303">
    <property type="term" value="P:double-strand break repair via nonhomologous end joining"/>
    <property type="evidence" value="ECO:0007669"/>
    <property type="project" value="UniProtKB-ARBA"/>
</dbReference>
<dbReference type="InterPro" id="IPR038051">
    <property type="entry name" value="XRCC4-like_N_sf"/>
</dbReference>
<reference evidence="7 8" key="1">
    <citation type="submission" date="2014-04" db="EMBL/GenBank/DDBJ databases">
        <authorList>
            <consortium name="DOE Joint Genome Institute"/>
            <person name="Kuo A."/>
            <person name="Gay G."/>
            <person name="Dore J."/>
            <person name="Kohler A."/>
            <person name="Nagy L.G."/>
            <person name="Floudas D."/>
            <person name="Copeland A."/>
            <person name="Barry K.W."/>
            <person name="Cichocki N."/>
            <person name="Veneault-Fourrey C."/>
            <person name="LaButti K."/>
            <person name="Lindquist E.A."/>
            <person name="Lipzen A."/>
            <person name="Lundell T."/>
            <person name="Morin E."/>
            <person name="Murat C."/>
            <person name="Sun H."/>
            <person name="Tunlid A."/>
            <person name="Henrissat B."/>
            <person name="Grigoriev I.V."/>
            <person name="Hibbett D.S."/>
            <person name="Martin F."/>
            <person name="Nordberg H.P."/>
            <person name="Cantor M.N."/>
            <person name="Hua S.X."/>
        </authorList>
    </citation>
    <scope>NUCLEOTIDE SEQUENCE [LARGE SCALE GENOMIC DNA]</scope>
    <source>
        <strain evidence="8">h7</strain>
    </source>
</reference>
<feature type="region of interest" description="Disordered" evidence="5">
    <location>
        <begin position="243"/>
        <end position="391"/>
    </location>
</feature>
<dbReference type="GO" id="GO:0005634">
    <property type="term" value="C:nucleus"/>
    <property type="evidence" value="ECO:0007669"/>
    <property type="project" value="UniProtKB-SubCell"/>
</dbReference>
<dbReference type="AlphaFoldDB" id="A0A0C2XQ81"/>
<feature type="compositionally biased region" description="Basic residues" evidence="5">
    <location>
        <begin position="378"/>
        <end position="391"/>
    </location>
</feature>
<evidence type="ECO:0000313" key="8">
    <source>
        <dbReference type="Proteomes" id="UP000053424"/>
    </source>
</evidence>
<dbReference type="Pfam" id="PF09302">
    <property type="entry name" value="XLF"/>
    <property type="match status" value="1"/>
</dbReference>
<dbReference type="Proteomes" id="UP000053424">
    <property type="component" value="Unassembled WGS sequence"/>
</dbReference>
<dbReference type="EMBL" id="KN831784">
    <property type="protein sequence ID" value="KIM39778.1"/>
    <property type="molecule type" value="Genomic_DNA"/>
</dbReference>
<feature type="compositionally biased region" description="Polar residues" evidence="5">
    <location>
        <begin position="300"/>
        <end position="309"/>
    </location>
</feature>
<dbReference type="CDD" id="cd22285">
    <property type="entry name" value="HD_XLF_N"/>
    <property type="match status" value="1"/>
</dbReference>
<protein>
    <recommendedName>
        <fullName evidence="6">XLF-like N-terminal domain-containing protein</fullName>
    </recommendedName>
</protein>
<comment type="subcellular location">
    <subcellularLocation>
        <location evidence="1">Nucleus</location>
    </subcellularLocation>
</comment>
<evidence type="ECO:0000256" key="4">
    <source>
        <dbReference type="ARBA" id="ARBA00023242"/>
    </source>
</evidence>
<organism evidence="7 8">
    <name type="scientific">Hebeloma cylindrosporum</name>
    <dbReference type="NCBI Taxonomy" id="76867"/>
    <lineage>
        <taxon>Eukaryota</taxon>
        <taxon>Fungi</taxon>
        <taxon>Dikarya</taxon>
        <taxon>Basidiomycota</taxon>
        <taxon>Agaricomycotina</taxon>
        <taxon>Agaricomycetes</taxon>
        <taxon>Agaricomycetidae</taxon>
        <taxon>Agaricales</taxon>
        <taxon>Agaricineae</taxon>
        <taxon>Hymenogastraceae</taxon>
        <taxon>Hebeloma</taxon>
    </lineage>
</organism>
<evidence type="ECO:0000256" key="3">
    <source>
        <dbReference type="ARBA" id="ARBA00023204"/>
    </source>
</evidence>
<evidence type="ECO:0000256" key="5">
    <source>
        <dbReference type="SAM" id="MobiDB-lite"/>
    </source>
</evidence>
<gene>
    <name evidence="7" type="ORF">M413DRAFT_446700</name>
</gene>
<accession>A0A0C2XQ81</accession>
<feature type="domain" description="XLF-like N-terminal" evidence="6">
    <location>
        <begin position="24"/>
        <end position="133"/>
    </location>
</feature>
<evidence type="ECO:0000259" key="6">
    <source>
        <dbReference type="Pfam" id="PF09302"/>
    </source>
</evidence>
<keyword evidence="8" id="KW-1185">Reference proteome</keyword>
<dbReference type="OrthoDB" id="3184250at2759"/>
<name>A0A0C2XQ81_HEBCY</name>
<keyword evidence="4" id="KW-0539">Nucleus</keyword>
<sequence length="391" mass="43445">MEQFTEEHAKLLISKEWLAKVDTARGIPYLLKFHFSLADLSCCVLITDTKSVWAEVLTSKLLARRWRVCNSSSPEPFAKTSDEEAWREQTLELLSNVHTIGGISELSFETVTSDYSDLAIELECEIFKWRWETCFLGYQRSSELISKHLIFPLISLNHLAFSSPEGISELSDADVERAIDKVGRTARRTIDTHIKNALAKPRLSTSIRRMSSMFNFVPDLPPVVSIAETPPLHISHVELDEVDGRVPVKSGPEQRNTVPPKPTSDAAAQRHANTEAPTKGHPESATESEDDEPMPDQRQTKLPSPTRLPTEQREVIAPTPSLKAAVSPPTSQTKEPSPDSGSPPQRPTKKAKPAVPSSSDEESEDDRKKRGGSTGVKRGTRQPIKRGGKRF</sequence>
<evidence type="ECO:0000313" key="7">
    <source>
        <dbReference type="EMBL" id="KIM39778.1"/>
    </source>
</evidence>
<dbReference type="InterPro" id="IPR015381">
    <property type="entry name" value="XLF-like_N"/>
</dbReference>
<evidence type="ECO:0000256" key="1">
    <source>
        <dbReference type="ARBA" id="ARBA00004123"/>
    </source>
</evidence>
<keyword evidence="2" id="KW-0227">DNA damage</keyword>
<dbReference type="Gene3D" id="2.170.210.10">
    <property type="entry name" value="DNA double-strand break repair and VJ recombination XRCC4, N-terminal"/>
    <property type="match status" value="1"/>
</dbReference>
<dbReference type="HOGENOM" id="CLU_669329_0_0_1"/>
<feature type="compositionally biased region" description="Polar residues" evidence="5">
    <location>
        <begin position="328"/>
        <end position="343"/>
    </location>
</feature>
<keyword evidence="3" id="KW-0234">DNA repair</keyword>
<evidence type="ECO:0000256" key="2">
    <source>
        <dbReference type="ARBA" id="ARBA00022763"/>
    </source>
</evidence>
<proteinExistence type="predicted"/>